<keyword evidence="9 12" id="KW-0460">Magnesium</keyword>
<evidence type="ECO:0000256" key="12">
    <source>
        <dbReference type="PIRNR" id="PIRNR006268"/>
    </source>
</evidence>
<dbReference type="Proteomes" id="UP001465153">
    <property type="component" value="Unassembled WGS sequence"/>
</dbReference>
<evidence type="ECO:0000256" key="5">
    <source>
        <dbReference type="ARBA" id="ARBA00022630"/>
    </source>
</evidence>
<evidence type="ECO:0000256" key="10">
    <source>
        <dbReference type="ARBA" id="ARBA00031306"/>
    </source>
</evidence>
<evidence type="ECO:0000313" key="13">
    <source>
        <dbReference type="EMBL" id="GAA6169723.1"/>
    </source>
</evidence>
<keyword evidence="8 12" id="KW-0274">FAD</keyword>
<comment type="cofactor">
    <cofactor evidence="1">
        <name>Mg(2+)</name>
        <dbReference type="ChEBI" id="CHEBI:18420"/>
    </cofactor>
</comment>
<keyword evidence="7 12" id="KW-0479">Metal-binding</keyword>
<comment type="similarity">
    <text evidence="2 12">Belongs to the ApbE family.</text>
</comment>
<organism evidence="13 14">
    <name type="scientific">Sessilibacter corallicola</name>
    <dbReference type="NCBI Taxonomy" id="2904075"/>
    <lineage>
        <taxon>Bacteria</taxon>
        <taxon>Pseudomonadati</taxon>
        <taxon>Pseudomonadota</taxon>
        <taxon>Gammaproteobacteria</taxon>
        <taxon>Cellvibrionales</taxon>
        <taxon>Cellvibrionaceae</taxon>
        <taxon>Sessilibacter</taxon>
    </lineage>
</organism>
<proteinExistence type="inferred from homology"/>
<comment type="catalytic activity">
    <reaction evidence="11 12">
        <text>L-threonyl-[protein] + FAD = FMN-L-threonyl-[protein] + AMP + H(+)</text>
        <dbReference type="Rhea" id="RHEA:36847"/>
        <dbReference type="Rhea" id="RHEA-COMP:11060"/>
        <dbReference type="Rhea" id="RHEA-COMP:11061"/>
        <dbReference type="ChEBI" id="CHEBI:15378"/>
        <dbReference type="ChEBI" id="CHEBI:30013"/>
        <dbReference type="ChEBI" id="CHEBI:57692"/>
        <dbReference type="ChEBI" id="CHEBI:74257"/>
        <dbReference type="ChEBI" id="CHEBI:456215"/>
        <dbReference type="EC" id="2.7.1.180"/>
    </reaction>
</comment>
<keyword evidence="14" id="KW-1185">Reference proteome</keyword>
<evidence type="ECO:0000256" key="9">
    <source>
        <dbReference type="ARBA" id="ARBA00022842"/>
    </source>
</evidence>
<reference evidence="13 14" key="1">
    <citation type="submission" date="2024-04" db="EMBL/GenBank/DDBJ databases">
        <title>Draft genome sequence of Sessilibacter corallicola NBRC 116591.</title>
        <authorList>
            <person name="Miyakawa T."/>
            <person name="Kusuya Y."/>
            <person name="Miura T."/>
        </authorList>
    </citation>
    <scope>NUCLEOTIDE SEQUENCE [LARGE SCALE GENOMIC DNA]</scope>
    <source>
        <strain evidence="13 14">KU-00831-HH</strain>
    </source>
</reference>
<keyword evidence="5 12" id="KW-0285">Flavoprotein</keyword>
<protein>
    <recommendedName>
        <fullName evidence="4 12">FAD:protein FMN transferase</fullName>
        <ecNumber evidence="3 12">2.7.1.180</ecNumber>
    </recommendedName>
    <alternativeName>
        <fullName evidence="10 12">Flavin transferase</fullName>
    </alternativeName>
</protein>
<dbReference type="Gene3D" id="3.10.520.10">
    <property type="entry name" value="ApbE-like domains"/>
    <property type="match status" value="1"/>
</dbReference>
<evidence type="ECO:0000313" key="14">
    <source>
        <dbReference type="Proteomes" id="UP001465153"/>
    </source>
</evidence>
<dbReference type="InterPro" id="IPR003374">
    <property type="entry name" value="ApbE-like_sf"/>
</dbReference>
<dbReference type="EC" id="2.7.1.180" evidence="3 12"/>
<evidence type="ECO:0000256" key="6">
    <source>
        <dbReference type="ARBA" id="ARBA00022679"/>
    </source>
</evidence>
<dbReference type="PIRSF" id="PIRSF006268">
    <property type="entry name" value="ApbE"/>
    <property type="match status" value="1"/>
</dbReference>
<name>A0ABQ0ADJ6_9GAMM</name>
<evidence type="ECO:0000256" key="3">
    <source>
        <dbReference type="ARBA" id="ARBA00011955"/>
    </source>
</evidence>
<accession>A0ABQ0ADJ6</accession>
<gene>
    <name evidence="13" type="ORF">NBRC116591_35340</name>
</gene>
<evidence type="ECO:0000256" key="8">
    <source>
        <dbReference type="ARBA" id="ARBA00022827"/>
    </source>
</evidence>
<keyword evidence="6 12" id="KW-0808">Transferase</keyword>
<dbReference type="GO" id="GO:0016740">
    <property type="term" value="F:transferase activity"/>
    <property type="evidence" value="ECO:0007669"/>
    <property type="project" value="UniProtKB-KW"/>
</dbReference>
<evidence type="ECO:0000256" key="11">
    <source>
        <dbReference type="ARBA" id="ARBA00048540"/>
    </source>
</evidence>
<evidence type="ECO:0000256" key="7">
    <source>
        <dbReference type="ARBA" id="ARBA00022723"/>
    </source>
</evidence>
<dbReference type="EMBL" id="BAABWN010000014">
    <property type="protein sequence ID" value="GAA6169723.1"/>
    <property type="molecule type" value="Genomic_DNA"/>
</dbReference>
<evidence type="ECO:0000256" key="1">
    <source>
        <dbReference type="ARBA" id="ARBA00001946"/>
    </source>
</evidence>
<dbReference type="PANTHER" id="PTHR30040:SF2">
    <property type="entry name" value="FAD:PROTEIN FMN TRANSFERASE"/>
    <property type="match status" value="1"/>
</dbReference>
<dbReference type="PANTHER" id="PTHR30040">
    <property type="entry name" value="THIAMINE BIOSYNTHESIS LIPOPROTEIN APBE"/>
    <property type="match status" value="1"/>
</dbReference>
<dbReference type="Pfam" id="PF02424">
    <property type="entry name" value="ApbE"/>
    <property type="match status" value="1"/>
</dbReference>
<sequence>MKTSYWMTSVAKAKHASAKTGLVIRALFCLTSFIFITACSESETESPLYFSGPTMGTTYNITVVDTDLTKSPEVVASNIMELLAKINQIGSTYIDDSELMTFNRHPIGQKFAASPELMEMLAISGKIYEITDGAFDVTVGPVVNLWGFGPIDQREIPDDAEIEKSLAKVGFDYIQLDAQESTAIRDADVFVDLSSVAKGYAVDVVADYLESVGGENFLVEIGGEIVVKGLNSRNSDWKIGIEAPTLGRADPLQAIRVTDLAIATSGDYRNFFDVDGVRYSHTIDPRTGRPITHQLASITLLHESSAYADSLTTGLNVLGYEKSIEICNKNRWPCYFVVREGNQFKEYPSNDFVQYMNE</sequence>
<dbReference type="RefSeq" id="WP_353304189.1">
    <property type="nucleotide sequence ID" value="NZ_BAABWN010000014.1"/>
</dbReference>
<evidence type="ECO:0000256" key="4">
    <source>
        <dbReference type="ARBA" id="ARBA00016337"/>
    </source>
</evidence>
<dbReference type="SUPFAM" id="SSF143631">
    <property type="entry name" value="ApbE-like"/>
    <property type="match status" value="1"/>
</dbReference>
<dbReference type="InterPro" id="IPR024932">
    <property type="entry name" value="ApbE"/>
</dbReference>
<comment type="caution">
    <text evidence="13">The sequence shown here is derived from an EMBL/GenBank/DDBJ whole genome shotgun (WGS) entry which is preliminary data.</text>
</comment>
<evidence type="ECO:0000256" key="2">
    <source>
        <dbReference type="ARBA" id="ARBA00008282"/>
    </source>
</evidence>